<dbReference type="Proteomes" id="UP000490535">
    <property type="component" value="Unassembled WGS sequence"/>
</dbReference>
<accession>A0A833P8Y3</accession>
<feature type="signal peptide" evidence="1">
    <location>
        <begin position="1"/>
        <end position="18"/>
    </location>
</feature>
<evidence type="ECO:0000313" key="3">
    <source>
        <dbReference type="Proteomes" id="UP000490535"/>
    </source>
</evidence>
<comment type="caution">
    <text evidence="2">The sequence shown here is derived from an EMBL/GenBank/DDBJ whole genome shotgun (WGS) entry which is preliminary data.</text>
</comment>
<name>A0A833P8Y3_ACIBZ</name>
<gene>
    <name evidence="2" type="ORF">GAK29_04726</name>
</gene>
<dbReference type="EMBL" id="WNDP01000242">
    <property type="protein sequence ID" value="KAF1013603.1"/>
    <property type="molecule type" value="Genomic_DNA"/>
</dbReference>
<feature type="chain" id="PRO_5032426701" evidence="1">
    <location>
        <begin position="19"/>
        <end position="62"/>
    </location>
</feature>
<sequence>MKKIVIPMLMLCINSTFASENNWSSQFTPSDLSMSLSSGLLLKSKAKELVYMDDQSKASELT</sequence>
<proteinExistence type="predicted"/>
<evidence type="ECO:0000313" key="2">
    <source>
        <dbReference type="EMBL" id="KAF1013603.1"/>
    </source>
</evidence>
<protein>
    <submittedName>
        <fullName evidence="2">Uncharacterized protein</fullName>
    </submittedName>
</protein>
<organism evidence="2 3">
    <name type="scientific">Acinetobacter bereziniae</name>
    <name type="common">Acinetobacter genomosp. 10</name>
    <dbReference type="NCBI Taxonomy" id="106648"/>
    <lineage>
        <taxon>Bacteria</taxon>
        <taxon>Pseudomonadati</taxon>
        <taxon>Pseudomonadota</taxon>
        <taxon>Gammaproteobacteria</taxon>
        <taxon>Moraxellales</taxon>
        <taxon>Moraxellaceae</taxon>
        <taxon>Acinetobacter</taxon>
    </lineage>
</organism>
<evidence type="ECO:0000256" key="1">
    <source>
        <dbReference type="SAM" id="SignalP"/>
    </source>
</evidence>
<dbReference type="AlphaFoldDB" id="A0A833P8Y3"/>
<keyword evidence="1" id="KW-0732">Signal</keyword>
<reference evidence="3" key="1">
    <citation type="journal article" date="2020" name="MBio">
        <title>Horizontal gene transfer to a defensive symbiont with a reduced genome amongst a multipartite beetle microbiome.</title>
        <authorList>
            <person name="Waterworth S.C."/>
            <person name="Florez L.V."/>
            <person name="Rees E.R."/>
            <person name="Hertweck C."/>
            <person name="Kaltenpoth M."/>
            <person name="Kwan J.C."/>
        </authorList>
    </citation>
    <scope>NUCLEOTIDE SEQUENCE [LARGE SCALE GENOMIC DNA]</scope>
</reference>